<proteinExistence type="predicted"/>
<comment type="caution">
    <text evidence="3">The sequence shown here is derived from an EMBL/GenBank/DDBJ whole genome shotgun (WGS) entry which is preliminary data.</text>
</comment>
<evidence type="ECO:0000256" key="1">
    <source>
        <dbReference type="ARBA" id="ARBA00023239"/>
    </source>
</evidence>
<name>A0ABM8TD81_9BURK</name>
<dbReference type="RefSeq" id="WP_211952301.1">
    <property type="nucleotide sequence ID" value="NZ_CAJPVI010000004.1"/>
</dbReference>
<dbReference type="InterPro" id="IPR050772">
    <property type="entry name" value="Hydratase-Decarb/MhpD_sf"/>
</dbReference>
<dbReference type="EC" id="4.2.1.80" evidence="3"/>
<gene>
    <name evidence="3" type="primary">amnF_1</name>
    <name evidence="3" type="ORF">LMG26411_01115</name>
</gene>
<dbReference type="EMBL" id="CAJPVI010000004">
    <property type="protein sequence ID" value="CAG2135374.1"/>
    <property type="molecule type" value="Genomic_DNA"/>
</dbReference>
<keyword evidence="1 3" id="KW-0456">Lyase</keyword>
<protein>
    <submittedName>
        <fullName evidence="3">2-oxopent-4-enoate hydratase</fullName>
        <ecNumber evidence="3">4.2.1.80</ecNumber>
    </submittedName>
</protein>
<dbReference type="InterPro" id="IPR011234">
    <property type="entry name" value="Fumarylacetoacetase-like_C"/>
</dbReference>
<organism evidence="3 4">
    <name type="scientific">Cupriavidus numazuensis</name>
    <dbReference type="NCBI Taxonomy" id="221992"/>
    <lineage>
        <taxon>Bacteria</taxon>
        <taxon>Pseudomonadati</taxon>
        <taxon>Pseudomonadota</taxon>
        <taxon>Betaproteobacteria</taxon>
        <taxon>Burkholderiales</taxon>
        <taxon>Burkholderiaceae</taxon>
        <taxon>Cupriavidus</taxon>
    </lineage>
</organism>
<accession>A0ABM8TD81</accession>
<dbReference type="Gene3D" id="3.90.850.10">
    <property type="entry name" value="Fumarylacetoacetase-like, C-terminal domain"/>
    <property type="match status" value="1"/>
</dbReference>
<dbReference type="InterPro" id="IPR036663">
    <property type="entry name" value="Fumarylacetoacetase_C_sf"/>
</dbReference>
<dbReference type="GO" id="GO:0008684">
    <property type="term" value="F:2-oxopent-4-enoate hydratase activity"/>
    <property type="evidence" value="ECO:0007669"/>
    <property type="project" value="UniProtKB-EC"/>
</dbReference>
<evidence type="ECO:0000313" key="4">
    <source>
        <dbReference type="Proteomes" id="UP000672657"/>
    </source>
</evidence>
<dbReference type="PANTHER" id="PTHR30143">
    <property type="entry name" value="ACID HYDRATASE"/>
    <property type="match status" value="1"/>
</dbReference>
<evidence type="ECO:0000259" key="2">
    <source>
        <dbReference type="Pfam" id="PF01557"/>
    </source>
</evidence>
<reference evidence="3 4" key="1">
    <citation type="submission" date="2021-03" db="EMBL/GenBank/DDBJ databases">
        <authorList>
            <person name="Peeters C."/>
        </authorList>
    </citation>
    <scope>NUCLEOTIDE SEQUENCE [LARGE SCALE GENOMIC DNA]</scope>
    <source>
        <strain evidence="3 4">LMG 26411</strain>
    </source>
</reference>
<dbReference type="SUPFAM" id="SSF56529">
    <property type="entry name" value="FAH"/>
    <property type="match status" value="1"/>
</dbReference>
<evidence type="ECO:0000313" key="3">
    <source>
        <dbReference type="EMBL" id="CAG2135374.1"/>
    </source>
</evidence>
<dbReference type="PANTHER" id="PTHR30143:SF0">
    <property type="entry name" value="2-KETO-4-PENTENOATE HYDRATASE"/>
    <property type="match status" value="1"/>
</dbReference>
<sequence>MNHELIADIARQLRDAEATRTPCAPIRDRLREAAGDGGLIDAAYAVQQHNTRERLQAGRLVGRKIGLTSLAVQKQLGVDAPDFGMLFADMAVGDGEEIAMSRTLQPKVEAEIAFVLGRDLRQEKHSFADILGATAYAVAAIEVVGSRIANWEISLADTIADNASSGLFVLGSRPVRLRELDLVNCAMSMECGAEQVSAGTGAACLGNPMNAAVWLADMMVRVGSPLRAGDVLMSGALGPMVPVNAGDQFTARIEGLGEVRAVFAR</sequence>
<keyword evidence="4" id="KW-1185">Reference proteome</keyword>
<dbReference type="Pfam" id="PF01557">
    <property type="entry name" value="FAA_hydrolase"/>
    <property type="match status" value="1"/>
</dbReference>
<feature type="domain" description="Fumarylacetoacetase-like C-terminal" evidence="2">
    <location>
        <begin position="73"/>
        <end position="262"/>
    </location>
</feature>
<dbReference type="Proteomes" id="UP000672657">
    <property type="component" value="Unassembled WGS sequence"/>
</dbReference>